<evidence type="ECO:0000313" key="9">
    <source>
        <dbReference type="EMBL" id="KAK6155274.1"/>
    </source>
</evidence>
<organism evidence="9 10">
    <name type="scientific">Rehmannia glutinosa</name>
    <name type="common">Chinese foxglove</name>
    <dbReference type="NCBI Taxonomy" id="99300"/>
    <lineage>
        <taxon>Eukaryota</taxon>
        <taxon>Viridiplantae</taxon>
        <taxon>Streptophyta</taxon>
        <taxon>Embryophyta</taxon>
        <taxon>Tracheophyta</taxon>
        <taxon>Spermatophyta</taxon>
        <taxon>Magnoliopsida</taxon>
        <taxon>eudicotyledons</taxon>
        <taxon>Gunneridae</taxon>
        <taxon>Pentapetalae</taxon>
        <taxon>asterids</taxon>
        <taxon>lamiids</taxon>
        <taxon>Lamiales</taxon>
        <taxon>Orobanchaceae</taxon>
        <taxon>Rehmannieae</taxon>
        <taxon>Rehmannia</taxon>
    </lineage>
</organism>
<dbReference type="SUPFAM" id="SSF46565">
    <property type="entry name" value="Chaperone J-domain"/>
    <property type="match status" value="1"/>
</dbReference>
<feature type="domain" description="J" evidence="7">
    <location>
        <begin position="23"/>
        <end position="95"/>
    </location>
</feature>
<dbReference type="Gene3D" id="1.10.287.110">
    <property type="entry name" value="DnaJ domain"/>
    <property type="match status" value="1"/>
</dbReference>
<dbReference type="Proteomes" id="UP001318860">
    <property type="component" value="Unassembled WGS sequence"/>
</dbReference>
<dbReference type="PANTHER" id="PTHR21454:SF47">
    <property type="entry name" value="DNAJ HEAT SHOCK N-TERMINAL DOMAIN-CONTAINING PROTEIN"/>
    <property type="match status" value="1"/>
</dbReference>
<dbReference type="Gene3D" id="3.10.660.10">
    <property type="entry name" value="DPH Zinc finger"/>
    <property type="match status" value="1"/>
</dbReference>
<dbReference type="Pfam" id="PF00226">
    <property type="entry name" value="DnaJ"/>
    <property type="match status" value="1"/>
</dbReference>
<comment type="subcellular location">
    <subcellularLocation>
        <location evidence="2">Cytoplasm</location>
    </subcellularLocation>
    <subcellularLocation>
        <location evidence="1">Nucleus</location>
    </subcellularLocation>
</comment>
<dbReference type="InterPro" id="IPR036671">
    <property type="entry name" value="DPH_MB_sf"/>
</dbReference>
<protein>
    <recommendedName>
        <fullName evidence="11">DPH4-like protein</fullName>
    </recommendedName>
</protein>
<dbReference type="InterPro" id="IPR007872">
    <property type="entry name" value="DPH_MB_dom"/>
</dbReference>
<evidence type="ECO:0000256" key="3">
    <source>
        <dbReference type="ARBA" id="ARBA00006169"/>
    </source>
</evidence>
<evidence type="ECO:0000256" key="1">
    <source>
        <dbReference type="ARBA" id="ARBA00004123"/>
    </source>
</evidence>
<comment type="caution">
    <text evidence="9">The sequence shown here is derived from an EMBL/GenBank/DDBJ whole genome shotgun (WGS) entry which is preliminary data.</text>
</comment>
<sequence>MGLMKGLMICENEEENNNLSQKTHYETIGIKEDANHEEIRKAYRSAILNYHPDKLQMSPETSKPINESGNRFLEVQRAWEILADPKSRALYDNELRTFRQDALHAEDVSLEDLTIEDDGSFFELSYNCRCGDFFSVDSSELAEMGYPFFRNGSRISFENHGSESGPGSVILPCGSCSLKIRLLIDANITLEI</sequence>
<dbReference type="InterPro" id="IPR044248">
    <property type="entry name" value="DPH3/4-like"/>
</dbReference>
<dbReference type="EMBL" id="JABTTQ020000005">
    <property type="protein sequence ID" value="KAK6155274.1"/>
    <property type="molecule type" value="Genomic_DNA"/>
</dbReference>
<accession>A0ABR0X768</accession>
<dbReference type="PANTHER" id="PTHR21454">
    <property type="entry name" value="DPH3 HOMOLOG-RELATED"/>
    <property type="match status" value="1"/>
</dbReference>
<keyword evidence="4" id="KW-0479">Metal-binding</keyword>
<dbReference type="InterPro" id="IPR036869">
    <property type="entry name" value="J_dom_sf"/>
</dbReference>
<evidence type="ECO:0000259" key="7">
    <source>
        <dbReference type="PROSITE" id="PS50076"/>
    </source>
</evidence>
<dbReference type="PROSITE" id="PS51074">
    <property type="entry name" value="DPH_MB"/>
    <property type="match status" value="1"/>
</dbReference>
<keyword evidence="6" id="KW-0539">Nucleus</keyword>
<keyword evidence="5" id="KW-0408">Iron</keyword>
<dbReference type="PROSITE" id="PS50076">
    <property type="entry name" value="DNAJ_2"/>
    <property type="match status" value="1"/>
</dbReference>
<comment type="similarity">
    <text evidence="3">Belongs to the DPH4 family.</text>
</comment>
<reference evidence="9 10" key="1">
    <citation type="journal article" date="2021" name="Comput. Struct. Biotechnol. J.">
        <title>De novo genome assembly of the potent medicinal plant Rehmannia glutinosa using nanopore technology.</title>
        <authorList>
            <person name="Ma L."/>
            <person name="Dong C."/>
            <person name="Song C."/>
            <person name="Wang X."/>
            <person name="Zheng X."/>
            <person name="Niu Y."/>
            <person name="Chen S."/>
            <person name="Feng W."/>
        </authorList>
    </citation>
    <scope>NUCLEOTIDE SEQUENCE [LARGE SCALE GENOMIC DNA]</scope>
    <source>
        <strain evidence="9">DH-2019</strain>
    </source>
</reference>
<evidence type="ECO:0000256" key="4">
    <source>
        <dbReference type="ARBA" id="ARBA00022723"/>
    </source>
</evidence>
<evidence type="ECO:0000313" key="10">
    <source>
        <dbReference type="Proteomes" id="UP001318860"/>
    </source>
</evidence>
<evidence type="ECO:0000259" key="8">
    <source>
        <dbReference type="PROSITE" id="PS51074"/>
    </source>
</evidence>
<dbReference type="InterPro" id="IPR001623">
    <property type="entry name" value="DnaJ_domain"/>
</dbReference>
<proteinExistence type="inferred from homology"/>
<evidence type="ECO:0000256" key="5">
    <source>
        <dbReference type="ARBA" id="ARBA00023004"/>
    </source>
</evidence>
<evidence type="ECO:0008006" key="11">
    <source>
        <dbReference type="Google" id="ProtNLM"/>
    </source>
</evidence>
<dbReference type="Pfam" id="PF05207">
    <property type="entry name" value="Zn_ribbon_CSL"/>
    <property type="match status" value="1"/>
</dbReference>
<dbReference type="CDD" id="cd06257">
    <property type="entry name" value="DnaJ"/>
    <property type="match status" value="1"/>
</dbReference>
<feature type="domain" description="DPH-type MB" evidence="8">
    <location>
        <begin position="104"/>
        <end position="185"/>
    </location>
</feature>
<keyword evidence="10" id="KW-1185">Reference proteome</keyword>
<dbReference type="PRINTS" id="PR00625">
    <property type="entry name" value="JDOMAIN"/>
</dbReference>
<evidence type="ECO:0000256" key="2">
    <source>
        <dbReference type="ARBA" id="ARBA00004496"/>
    </source>
</evidence>
<dbReference type="SUPFAM" id="SSF144217">
    <property type="entry name" value="CSL zinc finger"/>
    <property type="match status" value="1"/>
</dbReference>
<evidence type="ECO:0000256" key="6">
    <source>
        <dbReference type="ARBA" id="ARBA00023242"/>
    </source>
</evidence>
<dbReference type="SMART" id="SM00271">
    <property type="entry name" value="DnaJ"/>
    <property type="match status" value="1"/>
</dbReference>
<gene>
    <name evidence="9" type="ORF">DH2020_009522</name>
</gene>
<name>A0ABR0X768_REHGL</name>